<feature type="region of interest" description="Disordered" evidence="8">
    <location>
        <begin position="1"/>
        <end position="125"/>
    </location>
</feature>
<dbReference type="Pfam" id="PF02170">
    <property type="entry name" value="PAZ"/>
    <property type="match status" value="1"/>
</dbReference>
<dbReference type="InterPro" id="IPR036085">
    <property type="entry name" value="PAZ_dom_sf"/>
</dbReference>
<evidence type="ECO:0000259" key="9">
    <source>
        <dbReference type="PROSITE" id="PS50821"/>
    </source>
</evidence>
<dbReference type="SUPFAM" id="SSF101690">
    <property type="entry name" value="PAZ domain"/>
    <property type="match status" value="1"/>
</dbReference>
<feature type="domain" description="Piwi" evidence="10">
    <location>
        <begin position="573"/>
        <end position="868"/>
    </location>
</feature>
<evidence type="ECO:0000256" key="4">
    <source>
        <dbReference type="ARBA" id="ARBA00022782"/>
    </source>
</evidence>
<dbReference type="SMART" id="SM00950">
    <property type="entry name" value="Piwi"/>
    <property type="match status" value="1"/>
</dbReference>
<dbReference type="InterPro" id="IPR036397">
    <property type="entry name" value="RNaseH_sf"/>
</dbReference>
<dbReference type="PANTHER" id="PTHR22891">
    <property type="entry name" value="EUKARYOTIC TRANSLATION INITIATION FACTOR 2C"/>
    <property type="match status" value="1"/>
</dbReference>
<dbReference type="PROSITE" id="PS50821">
    <property type="entry name" value="PAZ"/>
    <property type="match status" value="1"/>
</dbReference>
<dbReference type="InterPro" id="IPR012337">
    <property type="entry name" value="RNaseH-like_sf"/>
</dbReference>
<dbReference type="SUPFAM" id="SSF53098">
    <property type="entry name" value="Ribonuclease H-like"/>
    <property type="match status" value="1"/>
</dbReference>
<feature type="compositionally biased region" description="Basic residues" evidence="8">
    <location>
        <begin position="1"/>
        <end position="13"/>
    </location>
</feature>
<comment type="caution">
    <text evidence="11">The sequence shown here is derived from an EMBL/GenBank/DDBJ whole genome shotgun (WGS) entry which is preliminary data.</text>
</comment>
<dbReference type="GO" id="GO:0031047">
    <property type="term" value="P:regulatory ncRNA-mediated gene silencing"/>
    <property type="evidence" value="ECO:0007669"/>
    <property type="project" value="UniProtKB-KW"/>
</dbReference>
<accession>A0A9W9Z2A3</accession>
<proteinExistence type="inferred from homology"/>
<gene>
    <name evidence="11" type="primary">PIWIL1</name>
    <name evidence="11" type="ORF">OS493_009373</name>
</gene>
<evidence type="ECO:0000256" key="7">
    <source>
        <dbReference type="ARBA" id="ARBA00038291"/>
    </source>
</evidence>
<evidence type="ECO:0000313" key="12">
    <source>
        <dbReference type="Proteomes" id="UP001163046"/>
    </source>
</evidence>
<protein>
    <submittedName>
        <fullName evidence="11">Piwi-like protein 1</fullName>
    </submittedName>
</protein>
<dbReference type="CDD" id="cd02845">
    <property type="entry name" value="PAZ_piwi_like"/>
    <property type="match status" value="1"/>
</dbReference>
<dbReference type="Gene3D" id="3.30.420.10">
    <property type="entry name" value="Ribonuclease H-like superfamily/Ribonuclease H"/>
    <property type="match status" value="1"/>
</dbReference>
<keyword evidence="3" id="KW-0963">Cytoplasm</keyword>
<evidence type="ECO:0000256" key="5">
    <source>
        <dbReference type="ARBA" id="ARBA00022884"/>
    </source>
</evidence>
<dbReference type="GO" id="GO:0005737">
    <property type="term" value="C:cytoplasm"/>
    <property type="evidence" value="ECO:0007669"/>
    <property type="project" value="UniProtKB-SubCell"/>
</dbReference>
<evidence type="ECO:0000256" key="2">
    <source>
        <dbReference type="ARBA" id="ARBA00022473"/>
    </source>
</evidence>
<keyword evidence="2" id="KW-0217">Developmental protein</keyword>
<evidence type="ECO:0000256" key="3">
    <source>
        <dbReference type="ARBA" id="ARBA00022490"/>
    </source>
</evidence>
<comment type="similarity">
    <text evidence="7">Belongs to the argonaute family. Piwi subfamily.</text>
</comment>
<evidence type="ECO:0000259" key="10">
    <source>
        <dbReference type="PROSITE" id="PS50822"/>
    </source>
</evidence>
<dbReference type="CDD" id="cd04658">
    <property type="entry name" value="Piwi_piwi-like_Euk"/>
    <property type="match status" value="1"/>
</dbReference>
<keyword evidence="4" id="KW-0221">Differentiation</keyword>
<dbReference type="FunFam" id="2.170.260.10:FF:000003">
    <property type="entry name" value="Piwi-like RNA-mediated gene silencing 2"/>
    <property type="match status" value="1"/>
</dbReference>
<dbReference type="Proteomes" id="UP001163046">
    <property type="component" value="Unassembled WGS sequence"/>
</dbReference>
<dbReference type="GO" id="GO:0030154">
    <property type="term" value="P:cell differentiation"/>
    <property type="evidence" value="ECO:0007669"/>
    <property type="project" value="UniProtKB-KW"/>
</dbReference>
<dbReference type="Pfam" id="PF23278">
    <property type="entry name" value="Piwi_N"/>
    <property type="match status" value="1"/>
</dbReference>
<keyword evidence="12" id="KW-1185">Reference proteome</keyword>
<feature type="compositionally biased region" description="Basic and acidic residues" evidence="8">
    <location>
        <begin position="95"/>
        <end position="105"/>
    </location>
</feature>
<dbReference type="AlphaFoldDB" id="A0A9W9Z2A3"/>
<dbReference type="PROSITE" id="PS50822">
    <property type="entry name" value="PIWI"/>
    <property type="match status" value="1"/>
</dbReference>
<keyword evidence="6" id="KW-0943">RNA-mediated gene silencing</keyword>
<dbReference type="Pfam" id="PF02171">
    <property type="entry name" value="Piwi"/>
    <property type="match status" value="1"/>
</dbReference>
<evidence type="ECO:0000256" key="1">
    <source>
        <dbReference type="ARBA" id="ARBA00004496"/>
    </source>
</evidence>
<dbReference type="FunFam" id="3.30.420.10:FF:000014">
    <property type="entry name" value="Piwi-like RNA-mediated gene silencing 1"/>
    <property type="match status" value="1"/>
</dbReference>
<dbReference type="Gene3D" id="3.40.50.2300">
    <property type="match status" value="1"/>
</dbReference>
<evidence type="ECO:0000256" key="6">
    <source>
        <dbReference type="ARBA" id="ARBA00023158"/>
    </source>
</evidence>
<sequence>MTGRARGRSRGRGRGGGGDAARRPGEGAQEAMPEQAPVGRGRSRGPPPAQTAAPAPAPQQQQRPAAAPPPTEAMAAMSVRQEQRPPVGAGGPGEQRSERRSRDIQPEPATKPAHITDKKGGTGGKVSLVTNHFRLLTKTDFGVYQYNVSFNPEMESKRLRVGLLKSQNETIGQVHAFDGMMLYLPKRLPEAVTKFNLTTRNGEAVEMTIMFTNEIPKDSPSMLQLYNIIFRRILKNIGMQQVGRNYYHIKYPIMIDKFKLELWPGYTTSILPYETEVLLNADVSHKLLRQTTVLEYLYELYHSVRGDFHTEASKKLVGQIILTRYNNKTYRIDDIKWDTYPSHTFHGRFKGVERDISYVEYYQETYEKTISDMDQPMLVSRLKKIPGQKMRIPEGELFLVPELCFLTGLTDEMRNDFMLMKDLAVHTKVDPKTRNQSLVRFMQSINSNTEASAELAGWNLEFEKSTLHLAGRVLPTEKIYQKTKSYSYDPKTADWSREMRGNPLQSTVNLDSWVLLFTKRDSGNAKDFEQTLKKVCGPMGIRVADAIGCALNDDRTESYLETIKQNYSNNLQMVVTILTTNRKDRYDAIKKLCCLEKPVPSQVIVGRTLSKKQMLMSVCTKIGIQLNCKLGGEAWAVEIPLKNTMVIGIDCYHDSSMKGRSVGGFVASTNQTLTKYYSKVSFQHTGMELIDGLKTNMTAALRKFNDLNGNLPERILIFRDGVGDGQLKSVVEHEVPQLKGSFNEVSSGYKPKFSVIIVKKRISARLFHKSGSDAVNLSNPPPGTIVDTDITKKEWFDFFLVSQSVRQGTVSPTHYNVIEDSSGLTPDHFQRLTYKLTHLYYNWPGTVRVPAPCQYAHKLAFLVGQSLHKAPSAELADKLFFL</sequence>
<feature type="compositionally biased region" description="Low complexity" evidence="8">
    <location>
        <begin position="50"/>
        <end position="65"/>
    </location>
</feature>
<dbReference type="Gene3D" id="2.170.260.10">
    <property type="entry name" value="paz domain"/>
    <property type="match status" value="1"/>
</dbReference>
<comment type="subcellular location">
    <subcellularLocation>
        <location evidence="1">Cytoplasm</location>
    </subcellularLocation>
</comment>
<dbReference type="InterPro" id="IPR003100">
    <property type="entry name" value="PAZ_dom"/>
</dbReference>
<dbReference type="GO" id="GO:0003723">
    <property type="term" value="F:RNA binding"/>
    <property type="evidence" value="ECO:0007669"/>
    <property type="project" value="UniProtKB-KW"/>
</dbReference>
<dbReference type="OrthoDB" id="445936at2759"/>
<name>A0A9W9Z2A3_9CNID</name>
<evidence type="ECO:0000256" key="8">
    <source>
        <dbReference type="SAM" id="MobiDB-lite"/>
    </source>
</evidence>
<dbReference type="SMART" id="SM00949">
    <property type="entry name" value="PAZ"/>
    <property type="match status" value="1"/>
</dbReference>
<dbReference type="InterPro" id="IPR003165">
    <property type="entry name" value="Piwi"/>
</dbReference>
<reference evidence="11" key="1">
    <citation type="submission" date="2023-01" db="EMBL/GenBank/DDBJ databases">
        <title>Genome assembly of the deep-sea coral Lophelia pertusa.</title>
        <authorList>
            <person name="Herrera S."/>
            <person name="Cordes E."/>
        </authorList>
    </citation>
    <scope>NUCLEOTIDE SEQUENCE</scope>
    <source>
        <strain evidence="11">USNM1676648</strain>
        <tissue evidence="11">Polyp</tissue>
    </source>
</reference>
<organism evidence="11 12">
    <name type="scientific">Desmophyllum pertusum</name>
    <dbReference type="NCBI Taxonomy" id="174260"/>
    <lineage>
        <taxon>Eukaryota</taxon>
        <taxon>Metazoa</taxon>
        <taxon>Cnidaria</taxon>
        <taxon>Anthozoa</taxon>
        <taxon>Hexacorallia</taxon>
        <taxon>Scleractinia</taxon>
        <taxon>Caryophylliina</taxon>
        <taxon>Caryophylliidae</taxon>
        <taxon>Desmophyllum</taxon>
    </lineage>
</organism>
<dbReference type="EMBL" id="MU826829">
    <property type="protein sequence ID" value="KAJ7374043.1"/>
    <property type="molecule type" value="Genomic_DNA"/>
</dbReference>
<evidence type="ECO:0000313" key="11">
    <source>
        <dbReference type="EMBL" id="KAJ7374043.1"/>
    </source>
</evidence>
<feature type="domain" description="PAZ" evidence="9">
    <location>
        <begin position="292"/>
        <end position="408"/>
    </location>
</feature>
<keyword evidence="5" id="KW-0694">RNA-binding</keyword>